<organism evidence="9 10">
    <name type="scientific">Lymnaea stagnalis</name>
    <name type="common">Great pond snail</name>
    <name type="synonym">Helix stagnalis</name>
    <dbReference type="NCBI Taxonomy" id="6523"/>
    <lineage>
        <taxon>Eukaryota</taxon>
        <taxon>Metazoa</taxon>
        <taxon>Spiralia</taxon>
        <taxon>Lophotrochozoa</taxon>
        <taxon>Mollusca</taxon>
        <taxon>Gastropoda</taxon>
        <taxon>Heterobranchia</taxon>
        <taxon>Euthyneura</taxon>
        <taxon>Panpulmonata</taxon>
        <taxon>Hygrophila</taxon>
        <taxon>Lymnaeoidea</taxon>
        <taxon>Lymnaeidae</taxon>
        <taxon>Lymnaea</taxon>
    </lineage>
</organism>
<dbReference type="SUPFAM" id="SSF103473">
    <property type="entry name" value="MFS general substrate transporter"/>
    <property type="match status" value="1"/>
</dbReference>
<evidence type="ECO:0000313" key="10">
    <source>
        <dbReference type="Proteomes" id="UP001497497"/>
    </source>
</evidence>
<evidence type="ECO:0000256" key="5">
    <source>
        <dbReference type="RuleBase" id="RU003346"/>
    </source>
</evidence>
<keyword evidence="4 7" id="KW-0472">Membrane</keyword>
<dbReference type="EMBL" id="CAXITT010000285">
    <property type="protein sequence ID" value="CAL1538109.1"/>
    <property type="molecule type" value="Genomic_DNA"/>
</dbReference>
<feature type="transmembrane region" description="Helical" evidence="7">
    <location>
        <begin position="323"/>
        <end position="346"/>
    </location>
</feature>
<proteinExistence type="inferred from homology"/>
<evidence type="ECO:0000256" key="1">
    <source>
        <dbReference type="ARBA" id="ARBA00004141"/>
    </source>
</evidence>
<evidence type="ECO:0000313" key="9">
    <source>
        <dbReference type="EMBL" id="CAL1538109.1"/>
    </source>
</evidence>
<dbReference type="FunFam" id="1.20.1250.20:FF:000029">
    <property type="entry name" value="solute carrier family 2, facilitated glucose transporter member 4"/>
    <property type="match status" value="1"/>
</dbReference>
<keyword evidence="10" id="KW-1185">Reference proteome</keyword>
<evidence type="ECO:0000256" key="3">
    <source>
        <dbReference type="ARBA" id="ARBA00022989"/>
    </source>
</evidence>
<dbReference type="GO" id="GO:0015149">
    <property type="term" value="F:hexose transmembrane transporter activity"/>
    <property type="evidence" value="ECO:0007669"/>
    <property type="project" value="TreeGrafter"/>
</dbReference>
<dbReference type="GO" id="GO:0016020">
    <property type="term" value="C:membrane"/>
    <property type="evidence" value="ECO:0007669"/>
    <property type="project" value="UniProtKB-SubCell"/>
</dbReference>
<reference evidence="9 10" key="1">
    <citation type="submission" date="2024-04" db="EMBL/GenBank/DDBJ databases">
        <authorList>
            <consortium name="Genoscope - CEA"/>
            <person name="William W."/>
        </authorList>
    </citation>
    <scope>NUCLEOTIDE SEQUENCE [LARGE SCALE GENOMIC DNA]</scope>
</reference>
<dbReference type="Gene3D" id="1.20.1250.20">
    <property type="entry name" value="MFS general substrate transporter like domains"/>
    <property type="match status" value="1"/>
</dbReference>
<evidence type="ECO:0000256" key="2">
    <source>
        <dbReference type="ARBA" id="ARBA00022692"/>
    </source>
</evidence>
<dbReference type="InterPro" id="IPR045263">
    <property type="entry name" value="GLUT"/>
</dbReference>
<feature type="transmembrane region" description="Helical" evidence="7">
    <location>
        <begin position="80"/>
        <end position="103"/>
    </location>
</feature>
<dbReference type="PANTHER" id="PTHR23503:SF128">
    <property type="entry name" value="GLUCOSE TRANSPORTER TYPE 1"/>
    <property type="match status" value="1"/>
</dbReference>
<dbReference type="PROSITE" id="PS50850">
    <property type="entry name" value="MFS"/>
    <property type="match status" value="1"/>
</dbReference>
<feature type="domain" description="Major facilitator superfamily (MFS) profile" evidence="8">
    <location>
        <begin position="31"/>
        <end position="474"/>
    </location>
</feature>
<dbReference type="Pfam" id="PF00083">
    <property type="entry name" value="Sugar_tr"/>
    <property type="match status" value="1"/>
</dbReference>
<dbReference type="PROSITE" id="PS00216">
    <property type="entry name" value="SUGAR_TRANSPORT_1"/>
    <property type="match status" value="1"/>
</dbReference>
<feature type="region of interest" description="Disordered" evidence="6">
    <location>
        <begin position="489"/>
        <end position="511"/>
    </location>
</feature>
<dbReference type="PROSITE" id="PS00217">
    <property type="entry name" value="SUGAR_TRANSPORT_2"/>
    <property type="match status" value="1"/>
</dbReference>
<keyword evidence="3 7" id="KW-1133">Transmembrane helix</keyword>
<feature type="transmembrane region" description="Helical" evidence="7">
    <location>
        <begin position="387"/>
        <end position="409"/>
    </location>
</feature>
<dbReference type="PANTHER" id="PTHR23503">
    <property type="entry name" value="SOLUTE CARRIER FAMILY 2"/>
    <property type="match status" value="1"/>
</dbReference>
<dbReference type="InterPro" id="IPR003663">
    <property type="entry name" value="Sugar/inositol_transpt"/>
</dbReference>
<feature type="transmembrane region" description="Helical" evidence="7">
    <location>
        <begin position="421"/>
        <end position="440"/>
    </location>
</feature>
<evidence type="ECO:0000256" key="4">
    <source>
        <dbReference type="ARBA" id="ARBA00023136"/>
    </source>
</evidence>
<comment type="subcellular location">
    <subcellularLocation>
        <location evidence="1">Membrane</location>
        <topology evidence="1">Multi-pass membrane protein</topology>
    </subcellularLocation>
</comment>
<feature type="transmembrane region" description="Helical" evidence="7">
    <location>
        <begin position="353"/>
        <end position="375"/>
    </location>
</feature>
<evidence type="ECO:0000259" key="8">
    <source>
        <dbReference type="PROSITE" id="PS50850"/>
    </source>
</evidence>
<evidence type="ECO:0000256" key="7">
    <source>
        <dbReference type="SAM" id="Phobius"/>
    </source>
</evidence>
<dbReference type="InterPro" id="IPR020846">
    <property type="entry name" value="MFS_dom"/>
</dbReference>
<feature type="transmembrane region" description="Helical" evidence="7">
    <location>
        <begin position="110"/>
        <end position="128"/>
    </location>
</feature>
<name>A0AAV2HWX9_LYMST</name>
<keyword evidence="5" id="KW-0813">Transport</keyword>
<dbReference type="AlphaFoldDB" id="A0AAV2HWX9"/>
<protein>
    <recommendedName>
        <fullName evidence="8">Major facilitator superfamily (MFS) profile domain-containing protein</fullName>
    </recommendedName>
</protein>
<evidence type="ECO:0000256" key="6">
    <source>
        <dbReference type="SAM" id="MobiDB-lite"/>
    </source>
</evidence>
<feature type="transmembrane region" description="Helical" evidence="7">
    <location>
        <begin position="172"/>
        <end position="195"/>
    </location>
</feature>
<comment type="similarity">
    <text evidence="5">Belongs to the major facilitator superfamily. Sugar transporter (TC 2.A.1.1) family.</text>
</comment>
<dbReference type="NCBIfam" id="TIGR00879">
    <property type="entry name" value="SP"/>
    <property type="match status" value="1"/>
</dbReference>
<accession>A0AAV2HWX9</accession>
<dbReference type="InterPro" id="IPR005829">
    <property type="entry name" value="Sugar_transporter_CS"/>
</dbReference>
<feature type="compositionally biased region" description="Polar residues" evidence="6">
    <location>
        <begin position="498"/>
        <end position="511"/>
    </location>
</feature>
<feature type="transmembrane region" description="Helical" evidence="7">
    <location>
        <begin position="24"/>
        <end position="44"/>
    </location>
</feature>
<comment type="caution">
    <text evidence="9">The sequence shown here is derived from an EMBL/GenBank/DDBJ whole genome shotgun (WGS) entry which is preliminary data.</text>
</comment>
<dbReference type="InterPro" id="IPR005828">
    <property type="entry name" value="MFS_sugar_transport-like"/>
</dbReference>
<feature type="transmembrane region" description="Helical" evidence="7">
    <location>
        <begin position="201"/>
        <end position="223"/>
    </location>
</feature>
<feature type="transmembrane region" description="Helical" evidence="7">
    <location>
        <begin position="288"/>
        <end position="311"/>
    </location>
</feature>
<sequence length="511" mass="56758">MEAVDKKFDKENSFKTKTWKEERVTATLCLSVFGAVLGSFQFGYNTGVINSPESSIKEFMNQTEVQRTGQGMSESKITNMFAIIVAIFAVGGCMGGILAGWWADTFGRKFGLLANTSIGIVGGALMYFSCLASSYEMIIVGRFVIGFNCGLYTGLTPLYLSEISTHKTRGALGVLHQLGVTIGIFISQIFGFFEVMGNADFWNLLLGLAVFPCVLQLIVLPFCPESPRYLLISKDKEENSKSALLRLRGMDMVDEYLDEMKEEARGQQQEEKVNILILLTRPVYRMPVIISIVMQLSQQFSGINGIFYYSASLFKEAGLDVSTATHATSGVGAVMVVMTFITIPLMDRAGRRTLHLIGLAGMCFFSILITVTLALREQVTWFNTSSIVVSLLYVVFFAIGPGSIPWLIVAELFSQGPRSAAMSLSVLINWVANFIVGYTFPHLQDALGNYTFLPFTGCLVLFWIFTFFYVPETKMKTFEEVKALWKKVEMEKSDRTPEPSSGRNNSPEQKC</sequence>
<feature type="transmembrane region" description="Helical" evidence="7">
    <location>
        <begin position="452"/>
        <end position="470"/>
    </location>
</feature>
<gene>
    <name evidence="9" type="ORF">GSLYS_00011930001</name>
</gene>
<keyword evidence="2 7" id="KW-0812">Transmembrane</keyword>
<feature type="transmembrane region" description="Helical" evidence="7">
    <location>
        <begin position="140"/>
        <end position="160"/>
    </location>
</feature>
<dbReference type="PRINTS" id="PR00171">
    <property type="entry name" value="SUGRTRNSPORT"/>
</dbReference>
<dbReference type="Proteomes" id="UP001497497">
    <property type="component" value="Unassembled WGS sequence"/>
</dbReference>
<dbReference type="InterPro" id="IPR036259">
    <property type="entry name" value="MFS_trans_sf"/>
</dbReference>